<proteinExistence type="predicted"/>
<feature type="transmembrane region" description="Helical" evidence="1">
    <location>
        <begin position="16"/>
        <end position="37"/>
    </location>
</feature>
<dbReference type="EMBL" id="UGQL01000001">
    <property type="protein sequence ID" value="STZ28343.1"/>
    <property type="molecule type" value="Genomic_DNA"/>
</dbReference>
<protein>
    <submittedName>
        <fullName evidence="2">Uncharacterized protein</fullName>
    </submittedName>
</protein>
<gene>
    <name evidence="2" type="ORF">NCTC11179_01887</name>
</gene>
<evidence type="ECO:0000313" key="2">
    <source>
        <dbReference type="EMBL" id="STZ28343.1"/>
    </source>
</evidence>
<sequence>MLENFLNIGNPSWTDMLQGIAAVISIPGAIIAFILLFKKDKDKQKQINSLVSASESLITMVTNQQNEISELKNIAEYLKEISLNDRNKVELLMLPIIDMYITSGELGYKYKIIIYNTNTNSNMKSFSVDNANCGVGVMKENLALNNGKYIFGYSFNPLKEDNIPLYYEFKITYITNHGIKYYQFLKVFSENYDGKVGISPGIIHTEQDYLKLINEEN</sequence>
<dbReference type="AlphaFoldDB" id="A0A378RMQ5"/>
<reference evidence="2 3" key="1">
    <citation type="submission" date="2018-06" db="EMBL/GenBank/DDBJ databases">
        <authorList>
            <consortium name="Pathogen Informatics"/>
            <person name="Doyle S."/>
        </authorList>
    </citation>
    <scope>NUCLEOTIDE SEQUENCE [LARGE SCALE GENOMIC DNA]</scope>
    <source>
        <strain evidence="2 3">NCTC11179</strain>
    </source>
</reference>
<keyword evidence="1" id="KW-0812">Transmembrane</keyword>
<name>A0A378RMQ5_MYROD</name>
<dbReference type="RefSeq" id="WP_115091305.1">
    <property type="nucleotide sequence ID" value="NZ_CP068107.1"/>
</dbReference>
<keyword evidence="1" id="KW-1133">Transmembrane helix</keyword>
<keyword evidence="3" id="KW-1185">Reference proteome</keyword>
<organism evidence="2 3">
    <name type="scientific">Myroides odoratus</name>
    <name type="common">Flavobacterium odoratum</name>
    <dbReference type="NCBI Taxonomy" id="256"/>
    <lineage>
        <taxon>Bacteria</taxon>
        <taxon>Pseudomonadati</taxon>
        <taxon>Bacteroidota</taxon>
        <taxon>Flavobacteriia</taxon>
        <taxon>Flavobacteriales</taxon>
        <taxon>Flavobacteriaceae</taxon>
        <taxon>Myroides</taxon>
    </lineage>
</organism>
<keyword evidence="1" id="KW-0472">Membrane</keyword>
<evidence type="ECO:0000256" key="1">
    <source>
        <dbReference type="SAM" id="Phobius"/>
    </source>
</evidence>
<dbReference type="Proteomes" id="UP000255024">
    <property type="component" value="Unassembled WGS sequence"/>
</dbReference>
<evidence type="ECO:0000313" key="3">
    <source>
        <dbReference type="Proteomes" id="UP000255024"/>
    </source>
</evidence>
<accession>A0A378RMQ5</accession>